<evidence type="ECO:0000256" key="3">
    <source>
        <dbReference type="ARBA" id="ARBA00023163"/>
    </source>
</evidence>
<name>A0A0P0YWC5_9HYPH</name>
<feature type="domain" description="HTH gntR-type" evidence="5">
    <location>
        <begin position="27"/>
        <end position="94"/>
    </location>
</feature>
<dbReference type="GO" id="GO:0003700">
    <property type="term" value="F:DNA-binding transcription factor activity"/>
    <property type="evidence" value="ECO:0007669"/>
    <property type="project" value="InterPro"/>
</dbReference>
<feature type="region of interest" description="Disordered" evidence="4">
    <location>
        <begin position="1"/>
        <end position="26"/>
    </location>
</feature>
<accession>A0A0P0YWC5</accession>
<organism evidence="6">
    <name type="scientific">Aureimonas altamirensis</name>
    <dbReference type="NCBI Taxonomy" id="370622"/>
    <lineage>
        <taxon>Bacteria</taxon>
        <taxon>Pseudomonadati</taxon>
        <taxon>Pseudomonadota</taxon>
        <taxon>Alphaproteobacteria</taxon>
        <taxon>Hyphomicrobiales</taxon>
        <taxon>Aurantimonadaceae</taxon>
        <taxon>Aureimonas</taxon>
    </lineage>
</organism>
<dbReference type="InterPro" id="IPR008920">
    <property type="entry name" value="TF_FadR/GntR_C"/>
</dbReference>
<dbReference type="InterPro" id="IPR036388">
    <property type="entry name" value="WH-like_DNA-bd_sf"/>
</dbReference>
<dbReference type="SMART" id="SM00345">
    <property type="entry name" value="HTH_GNTR"/>
    <property type="match status" value="1"/>
</dbReference>
<feature type="compositionally biased region" description="Low complexity" evidence="4">
    <location>
        <begin position="8"/>
        <end position="20"/>
    </location>
</feature>
<dbReference type="PROSITE" id="PS50949">
    <property type="entry name" value="HTH_GNTR"/>
    <property type="match status" value="1"/>
</dbReference>
<dbReference type="PANTHER" id="PTHR43537:SF24">
    <property type="entry name" value="GLUCONATE OPERON TRANSCRIPTIONAL REPRESSOR"/>
    <property type="match status" value="1"/>
</dbReference>
<evidence type="ECO:0000313" key="6">
    <source>
        <dbReference type="EMBL" id="BAT25821.1"/>
    </source>
</evidence>
<dbReference type="InterPro" id="IPR036390">
    <property type="entry name" value="WH_DNA-bd_sf"/>
</dbReference>
<dbReference type="SMART" id="SM00895">
    <property type="entry name" value="FCD"/>
    <property type="match status" value="1"/>
</dbReference>
<dbReference type="GO" id="GO:0003677">
    <property type="term" value="F:DNA binding"/>
    <property type="evidence" value="ECO:0007669"/>
    <property type="project" value="UniProtKB-KW"/>
</dbReference>
<dbReference type="Gene3D" id="1.20.120.530">
    <property type="entry name" value="GntR ligand-binding domain-like"/>
    <property type="match status" value="1"/>
</dbReference>
<dbReference type="Pfam" id="PF00392">
    <property type="entry name" value="GntR"/>
    <property type="match status" value="1"/>
</dbReference>
<evidence type="ECO:0000256" key="2">
    <source>
        <dbReference type="ARBA" id="ARBA00023125"/>
    </source>
</evidence>
<reference evidence="6" key="1">
    <citation type="journal article" date="2015" name="Proc. Natl. Acad. Sci. U.S.A.">
        <title>Bacterial clade with the ribosomal RNA operon on a small plasmid rather than the chromosome.</title>
        <authorList>
            <person name="Anda M."/>
            <person name="Ohtsubo Y."/>
            <person name="Okubo T."/>
            <person name="Sugawara M."/>
            <person name="Nagata Y."/>
            <person name="Tsuda M."/>
            <person name="Minamisawa K."/>
            <person name="Mitsui H."/>
        </authorList>
    </citation>
    <scope>NUCLEOTIDE SEQUENCE</scope>
    <source>
        <strain evidence="6">DSM 21988</strain>
    </source>
</reference>
<proteinExistence type="predicted"/>
<dbReference type="SUPFAM" id="SSF48008">
    <property type="entry name" value="GntR ligand-binding domain-like"/>
    <property type="match status" value="1"/>
</dbReference>
<evidence type="ECO:0000256" key="4">
    <source>
        <dbReference type="SAM" id="MobiDB-lite"/>
    </source>
</evidence>
<dbReference type="PANTHER" id="PTHR43537">
    <property type="entry name" value="TRANSCRIPTIONAL REGULATOR, GNTR FAMILY"/>
    <property type="match status" value="1"/>
</dbReference>
<keyword evidence="2" id="KW-0238">DNA-binding</keyword>
<sequence>MPRPSQPSPASLLSPRLGPSQQGTPEAGLADAAYAAIKEAIRSNRFEPGYHAGEVEIARQLGMSRTPVHQAMARLQEEGLVRIQPKRGILICGLSPAELADAYEIVVALEGAAAERLAGQPAGSRGATADALAALTDAMETALQDNDLAEWAAADEKFHETLVAACGNARLQRMAGTIEDQLHRARMFTLKLRPLPVDSAGQHRTIVEALRAGDTAAAREAAAGHRRSACAAILPLVRKLGLSRL</sequence>
<keyword evidence="3" id="KW-0804">Transcription</keyword>
<protein>
    <submittedName>
        <fullName evidence="6">Transcriptional regulator</fullName>
    </submittedName>
</protein>
<dbReference type="Pfam" id="PF07729">
    <property type="entry name" value="FCD"/>
    <property type="match status" value="1"/>
</dbReference>
<dbReference type="Gene3D" id="1.10.10.10">
    <property type="entry name" value="Winged helix-like DNA-binding domain superfamily/Winged helix DNA-binding domain"/>
    <property type="match status" value="1"/>
</dbReference>
<dbReference type="RefSeq" id="WP_082646718.1">
    <property type="nucleotide sequence ID" value="NZ_BBWQ01000001.1"/>
</dbReference>
<dbReference type="AlphaFoldDB" id="A0A0P0YWC5"/>
<dbReference type="SUPFAM" id="SSF46785">
    <property type="entry name" value="Winged helix' DNA-binding domain"/>
    <property type="match status" value="1"/>
</dbReference>
<dbReference type="EMBL" id="LC066370">
    <property type="protein sequence ID" value="BAT25821.1"/>
    <property type="molecule type" value="Genomic_DNA"/>
</dbReference>
<evidence type="ECO:0000259" key="5">
    <source>
        <dbReference type="PROSITE" id="PS50949"/>
    </source>
</evidence>
<dbReference type="InterPro" id="IPR000524">
    <property type="entry name" value="Tscrpt_reg_HTH_GntR"/>
</dbReference>
<evidence type="ECO:0000256" key="1">
    <source>
        <dbReference type="ARBA" id="ARBA00023015"/>
    </source>
</evidence>
<keyword evidence="1" id="KW-0805">Transcription regulation</keyword>
<dbReference type="InterPro" id="IPR011711">
    <property type="entry name" value="GntR_C"/>
</dbReference>